<gene>
    <name evidence="3" type="ORF">HYH03_008928</name>
</gene>
<evidence type="ECO:0000256" key="2">
    <source>
        <dbReference type="SAM" id="SignalP"/>
    </source>
</evidence>
<sequence>MRAATLVAAALCGLLLAGVGPAEGMRMGRNDVLLRGPNPLALLLECVKVKDATSCDAAPSCVWCAKPKVKGGSGCVPLDVARMFPTAWGITCDKDLAAPLAVPADPAAAADAAVGKKSRWPCFDLNTTRACDALEACVWCSKTTKKGKTDASCYPMAIAAFLPKVGVSCDKDLGPTVGPALADLEEQEDEGAAATDDYDGLDVGAAGAEGTADGTDGAGPTPTLKPCYAEKTADACDALKSCVWCSKPSGKPMGCFTLDAAARLPKAWGITCDKDLSPAAPLASSASSSLPEDAVDKPKPDWPCFAVKDGAACRADAACAWCSEPGSTSKPMCFPASIAAKMPGMKCAKGGADDDLTAASAASAAGSEAVDKKGKGSDWPCFAEDTAAACDDIEECVWCSKPSGKPMGCFPKAVAGFLPQTWGITCDKDLSPAAPLASSASSLPEDAVDKPKPDWPCFAVKDGAACRADAACAWCSEPGSTSKPMCFPASIAAKMPGMKCAKGGAAEDLAASAASAAGSEAVDKKGKGSDWPCFAEDTAAACDDIEECVWCSKPSGKPMGCFPKAVAGFLPQTWGITCDKDLSPAAPLASSASSLPEDAVDKPKPDWPCFAVKDGAACRADAACAWCSEPGSTSKPMCFPASIAAKMPGMKCAKGGAAEDLAASAASAAGSEAVDKKGKGSDWPCFAKDTAAACDDIEECVWCSKPSGKPMGCFPKAVAGFLPQTWGITCDKDLSPAAPLASSASSLPEDAVDKPKPDWPCFAVKDGAACRADAACAWCSEPGSTSKPMCFPASIAAKMPGMKCAKGGAAEDLAASAASAAGSEAVDKKGKGSDWPCFAKDTAAACDDIEECVWCSKPSGKPMGCFPKAVAGFLPQTWGITCDKDLSPAAPLASSASSLPEDAVDKPKPDWPCFAVKDGAACRADAACAWCSEPGSTSKPMCFPASIAAKMPGMKCAKGGAAEDLAASAASAAGSEAVDKKGKGSDWPCFAKDTAAACDDIEECVWCSKPSGKPMGCFPKAVAGFLPQTWGITCDKDLSPAAPLASSASSLPEDAVDKPKPDWPCFAVKDGAACRADAACAWCSEPGSTSKPMCFPASIAAKMPGMKCAKGGAAEDLAASAASAAGSEAVDKKGKGSDWPCFAKDTAAACDDIEECVWCSKPSGKPMGCFPKAVAGFLPQTWGITCDKDLSPAAPLASSASSLPEDAVDKPKPDWPCFAVKDGAACRADAACAWCSEPGSTSKPMCFPASIAAKMPGMKCAKGGAAEDLAASAASAAGSEAVDKKGKGSDWPCFAKDTAAACDDIEECVWCSKPSGKPMGCFPKAVAGFLPQTWGITCDKDLSPAAPLASSASSLPEDAVDKPKPDWPCFAVKDGAACRADAACAWCSEPGSTSKPTCFPASIAAKMPGMKCAKGGAAEDLAASAASAAGSEAVDKKGKGSDWPCFAKDTAAACDDIEECVWCSKPSGKPMGCFPKAVAGFLPQTWGITCDKDLSPAAPLASSASSLPEDAVDKPKPDWPCFAVKDGAACRADAACAWCSEPGSTSKPTCFPASIAAKMPGMKCAKGGADEDLAASAASAAGSEAVDKKGKGSDWPCFAEDTAAACDDIEECVWCSKPSGKPMGCFPKAVAGFLPQTWGLKCDKDLDLDLNLSTDSDTEGDSAQQPSAVDVILSAAAAADDDDTTDDDDTPAAAGKWPCFNLKNQTACDAEETCTWCSRNGTKKPSCFPTAFARILPTLKCDKPLAGEEGIAAAVATEAKPKPAPAMECFDQATAADCDGLSACVWCSKPSSGKAMGCFTIDLTRLLPRAWGITCDKIVGPTALALEGAADEEATASA</sequence>
<dbReference type="EMBL" id="JAEHOE010000042">
    <property type="protein sequence ID" value="KAG2492763.1"/>
    <property type="molecule type" value="Genomic_DNA"/>
</dbReference>
<proteinExistence type="predicted"/>
<evidence type="ECO:0000256" key="1">
    <source>
        <dbReference type="SAM" id="MobiDB-lite"/>
    </source>
</evidence>
<feature type="compositionally biased region" description="Acidic residues" evidence="1">
    <location>
        <begin position="186"/>
        <end position="200"/>
    </location>
</feature>
<keyword evidence="2" id="KW-0732">Signal</keyword>
<accession>A0A836BYW9</accession>
<dbReference type="Proteomes" id="UP000612055">
    <property type="component" value="Unassembled WGS sequence"/>
</dbReference>
<evidence type="ECO:0000313" key="3">
    <source>
        <dbReference type="EMBL" id="KAG2492763.1"/>
    </source>
</evidence>
<protein>
    <submittedName>
        <fullName evidence="3">Uncharacterized protein</fullName>
    </submittedName>
</protein>
<reference evidence="3" key="1">
    <citation type="journal article" date="2020" name="bioRxiv">
        <title>Comparative genomics of Chlamydomonas.</title>
        <authorList>
            <person name="Craig R.J."/>
            <person name="Hasan A.R."/>
            <person name="Ness R.W."/>
            <person name="Keightley P.D."/>
        </authorList>
    </citation>
    <scope>NUCLEOTIDE SEQUENCE</scope>
    <source>
        <strain evidence="3">CCAP 11/70</strain>
    </source>
</reference>
<organism evidence="3 4">
    <name type="scientific">Edaphochlamys debaryana</name>
    <dbReference type="NCBI Taxonomy" id="47281"/>
    <lineage>
        <taxon>Eukaryota</taxon>
        <taxon>Viridiplantae</taxon>
        <taxon>Chlorophyta</taxon>
        <taxon>core chlorophytes</taxon>
        <taxon>Chlorophyceae</taxon>
        <taxon>CS clade</taxon>
        <taxon>Chlamydomonadales</taxon>
        <taxon>Chlamydomonadales incertae sedis</taxon>
        <taxon>Edaphochlamys</taxon>
    </lineage>
</organism>
<evidence type="ECO:0000313" key="4">
    <source>
        <dbReference type="Proteomes" id="UP000612055"/>
    </source>
</evidence>
<feature type="chain" id="PRO_5032310642" evidence="2">
    <location>
        <begin position="25"/>
        <end position="1838"/>
    </location>
</feature>
<name>A0A836BYW9_9CHLO</name>
<keyword evidence="4" id="KW-1185">Reference proteome</keyword>
<feature type="signal peptide" evidence="2">
    <location>
        <begin position="1"/>
        <end position="24"/>
    </location>
</feature>
<feature type="region of interest" description="Disordered" evidence="1">
    <location>
        <begin position="186"/>
        <end position="219"/>
    </location>
</feature>
<feature type="compositionally biased region" description="Low complexity" evidence="1">
    <location>
        <begin position="204"/>
        <end position="219"/>
    </location>
</feature>
<comment type="caution">
    <text evidence="3">The sequence shown here is derived from an EMBL/GenBank/DDBJ whole genome shotgun (WGS) entry which is preliminary data.</text>
</comment>